<organism evidence="5 6">
    <name type="scientific">Streptomyces desertarenae</name>
    <dbReference type="NCBI Taxonomy" id="2666184"/>
    <lineage>
        <taxon>Bacteria</taxon>
        <taxon>Bacillati</taxon>
        <taxon>Actinomycetota</taxon>
        <taxon>Actinomycetes</taxon>
        <taxon>Kitasatosporales</taxon>
        <taxon>Streptomycetaceae</taxon>
        <taxon>Streptomyces</taxon>
    </lineage>
</organism>
<protein>
    <submittedName>
        <fullName evidence="5">BREX system ATP-binding domain-containing protein</fullName>
    </submittedName>
</protein>
<dbReference type="PROSITE" id="PS50043">
    <property type="entry name" value="HTH_LUXR_2"/>
    <property type="match status" value="1"/>
</dbReference>
<dbReference type="PRINTS" id="PR00038">
    <property type="entry name" value="HTHLUXR"/>
</dbReference>
<evidence type="ECO:0000259" key="4">
    <source>
        <dbReference type="PROSITE" id="PS50043"/>
    </source>
</evidence>
<feature type="region of interest" description="Disordered" evidence="3">
    <location>
        <begin position="915"/>
        <end position="939"/>
    </location>
</feature>
<dbReference type="CDD" id="cd06170">
    <property type="entry name" value="LuxR_C_like"/>
    <property type="match status" value="1"/>
</dbReference>
<accession>A0ABW4PLW9</accession>
<sequence>MLGAVDSARVSPVFVGRGDESAALADALARAAAGGPQAVVVAGEAGVGKTRLLEEFLSAARAAGAVVAVGGCVEIGAEGLPFAPVSTVLRSLHRQLGEELTAAAAGQEGELARLLPELGETTREWHEEDGRARLFELTARLLESLSARRTLVLAVEDLHWADRSTRELLAYLFRSLDRARLVIAATYRSDDIHRRHPLRPFLAELDRLRTVRRIELPRLSRDEVRAQMAGIQGVEAPDHDLTEQVFERSEGNPFFVEELTVSGSACGISESLRDLLLVRVEALPETAQQVVRTAAEGGSTVEHALLAAVVRLPEDELIAALRDAVGANVLAPAQDGDGYRFRHALVREAVSEDLLPGERAALNRRYAEALEADPSLVRTDERAARLASHWYAARDVPRALPAALDAAVAARRRYAYAEQLRLLDRVLELWEDADAATRRALPSPRHAEVYPSCDGDDESLRHLDLLAETVTAAQLSGERKRALAVVRRALRTLDERREPLRAAWFWTQRSRLVQSTGQGDGREELARARELVRGLPPSPVHADVLAAAAGWGAVHEVGPETFSTARRAVELASVVGAGSIELHARLTLGNLRVFAGDVDAGLAEMAEVARCVVDRGEVGVMGRCHVNLSSALEGVGRSEQAVETAEEGLRVAHRFGLRDTRAWLQSNKAESLVALGRWEEADAALAAVRRLACSPRPRGSAALKSAHLALRRGDTDRAVRELAEAWRHHGTHDPQPQYTVPLARLELEVEAARGRPMEARRVLEEALDRGFPLAVERYAWPLLCSALAVEADVRGLPAAAPGREEVLERIREAARALPRLVPVWAAYGLLADAELLRARGDDDPDRWAEAVAAFEELPRPFRLALVRHRRAESLLDAGGDRDEAAELLAGAHGTAVRLGAAPLRASIEHLAGRARIPLRPPGGPRTGPRTPAGPAEAFGLTPRERDVLGLVAAGHSNRRIAEELFISPKTAGVHVSNILAKLGVSGRGEAAAMAHRLRLVEPDGPIRPAPAVAG</sequence>
<dbReference type="InterPro" id="IPR041664">
    <property type="entry name" value="AAA_16"/>
</dbReference>
<dbReference type="Gene3D" id="1.25.40.10">
    <property type="entry name" value="Tetratricopeptide repeat domain"/>
    <property type="match status" value="1"/>
</dbReference>
<evidence type="ECO:0000256" key="2">
    <source>
        <dbReference type="ARBA" id="ARBA00022840"/>
    </source>
</evidence>
<evidence type="ECO:0000256" key="3">
    <source>
        <dbReference type="SAM" id="MobiDB-lite"/>
    </source>
</evidence>
<dbReference type="InterPro" id="IPR027417">
    <property type="entry name" value="P-loop_NTPase"/>
</dbReference>
<dbReference type="SUPFAM" id="SSF48452">
    <property type="entry name" value="TPR-like"/>
    <property type="match status" value="1"/>
</dbReference>
<dbReference type="EMBL" id="JBHUFU010000005">
    <property type="protein sequence ID" value="MFD1830266.1"/>
    <property type="molecule type" value="Genomic_DNA"/>
</dbReference>
<gene>
    <name evidence="5" type="ORF">ACFSJS_11370</name>
</gene>
<comment type="caution">
    <text evidence="5">The sequence shown here is derived from an EMBL/GenBank/DDBJ whole genome shotgun (WGS) entry which is preliminary data.</text>
</comment>
<evidence type="ECO:0000313" key="6">
    <source>
        <dbReference type="Proteomes" id="UP001597365"/>
    </source>
</evidence>
<dbReference type="SMART" id="SM00421">
    <property type="entry name" value="HTH_LUXR"/>
    <property type="match status" value="1"/>
</dbReference>
<dbReference type="Gene3D" id="1.10.10.10">
    <property type="entry name" value="Winged helix-like DNA-binding domain superfamily/Winged helix DNA-binding domain"/>
    <property type="match status" value="1"/>
</dbReference>
<feature type="compositionally biased region" description="Low complexity" evidence="3">
    <location>
        <begin position="926"/>
        <end position="935"/>
    </location>
</feature>
<dbReference type="InterPro" id="IPR000792">
    <property type="entry name" value="Tscrpt_reg_LuxR_C"/>
</dbReference>
<dbReference type="PANTHER" id="PTHR16305:SF35">
    <property type="entry name" value="TRANSCRIPTIONAL ACTIVATOR DOMAIN"/>
    <property type="match status" value="1"/>
</dbReference>
<evidence type="ECO:0000256" key="1">
    <source>
        <dbReference type="ARBA" id="ARBA00022741"/>
    </source>
</evidence>
<name>A0ABW4PLW9_9ACTN</name>
<dbReference type="PANTHER" id="PTHR16305">
    <property type="entry name" value="TESTICULAR SOLUBLE ADENYLYL CYCLASE"/>
    <property type="match status" value="1"/>
</dbReference>
<dbReference type="GO" id="GO:0005524">
    <property type="term" value="F:ATP binding"/>
    <property type="evidence" value="ECO:0007669"/>
    <property type="project" value="UniProtKB-KW"/>
</dbReference>
<dbReference type="InterPro" id="IPR036388">
    <property type="entry name" value="WH-like_DNA-bd_sf"/>
</dbReference>
<dbReference type="SUPFAM" id="SSF52540">
    <property type="entry name" value="P-loop containing nucleoside triphosphate hydrolases"/>
    <property type="match status" value="1"/>
</dbReference>
<dbReference type="InterPro" id="IPR016032">
    <property type="entry name" value="Sig_transdc_resp-reg_C-effctor"/>
</dbReference>
<dbReference type="RefSeq" id="WP_380899226.1">
    <property type="nucleotide sequence ID" value="NZ_JBHUFU010000005.1"/>
</dbReference>
<evidence type="ECO:0000313" key="5">
    <source>
        <dbReference type="EMBL" id="MFD1830266.1"/>
    </source>
</evidence>
<feature type="domain" description="HTH luxR-type" evidence="4">
    <location>
        <begin position="933"/>
        <end position="998"/>
    </location>
</feature>
<proteinExistence type="predicted"/>
<dbReference type="Pfam" id="PF00196">
    <property type="entry name" value="GerE"/>
    <property type="match status" value="1"/>
</dbReference>
<dbReference type="InterPro" id="IPR011990">
    <property type="entry name" value="TPR-like_helical_dom_sf"/>
</dbReference>
<dbReference type="Gene3D" id="3.40.50.300">
    <property type="entry name" value="P-loop containing nucleotide triphosphate hydrolases"/>
    <property type="match status" value="1"/>
</dbReference>
<keyword evidence="1" id="KW-0547">Nucleotide-binding</keyword>
<reference evidence="6" key="1">
    <citation type="journal article" date="2019" name="Int. J. Syst. Evol. Microbiol.">
        <title>The Global Catalogue of Microorganisms (GCM) 10K type strain sequencing project: providing services to taxonomists for standard genome sequencing and annotation.</title>
        <authorList>
            <consortium name="The Broad Institute Genomics Platform"/>
            <consortium name="The Broad Institute Genome Sequencing Center for Infectious Disease"/>
            <person name="Wu L."/>
            <person name="Ma J."/>
        </authorList>
    </citation>
    <scope>NUCLEOTIDE SEQUENCE [LARGE SCALE GENOMIC DNA]</scope>
    <source>
        <strain evidence="6">CGMCC 4.7455</strain>
    </source>
</reference>
<dbReference type="Pfam" id="PF13191">
    <property type="entry name" value="AAA_16"/>
    <property type="match status" value="1"/>
</dbReference>
<keyword evidence="6" id="KW-1185">Reference proteome</keyword>
<keyword evidence="2 5" id="KW-0067">ATP-binding</keyword>
<dbReference type="SUPFAM" id="SSF46894">
    <property type="entry name" value="C-terminal effector domain of the bipartite response regulators"/>
    <property type="match status" value="1"/>
</dbReference>
<dbReference type="Proteomes" id="UP001597365">
    <property type="component" value="Unassembled WGS sequence"/>
</dbReference>